<reference evidence="1 2" key="1">
    <citation type="journal article" date="2016" name="Nat. Commun.">
        <title>Thousands of microbial genomes shed light on interconnected biogeochemical processes in an aquifer system.</title>
        <authorList>
            <person name="Anantharaman K."/>
            <person name="Brown C.T."/>
            <person name="Hug L.A."/>
            <person name="Sharon I."/>
            <person name="Castelle C.J."/>
            <person name="Probst A.J."/>
            <person name="Thomas B.C."/>
            <person name="Singh A."/>
            <person name="Wilkins M.J."/>
            <person name="Karaoz U."/>
            <person name="Brodie E.L."/>
            <person name="Williams K.H."/>
            <person name="Hubbard S.S."/>
            <person name="Banfield J.F."/>
        </authorList>
    </citation>
    <scope>NUCLEOTIDE SEQUENCE [LARGE SCALE GENOMIC DNA]</scope>
</reference>
<organism evidence="1 2">
    <name type="scientific">Candidatus Roizmanbacteria bacterium RIFCSPHIGHO2_12_FULL_44_10</name>
    <dbReference type="NCBI Taxonomy" id="1802054"/>
    <lineage>
        <taxon>Bacteria</taxon>
        <taxon>Candidatus Roizmaniibacteriota</taxon>
    </lineage>
</organism>
<evidence type="ECO:0000313" key="2">
    <source>
        <dbReference type="Proteomes" id="UP000179024"/>
    </source>
</evidence>
<proteinExistence type="predicted"/>
<accession>A0A1F7I587</accession>
<dbReference type="Proteomes" id="UP000179024">
    <property type="component" value="Unassembled WGS sequence"/>
</dbReference>
<protein>
    <submittedName>
        <fullName evidence="1">Uncharacterized protein</fullName>
    </submittedName>
</protein>
<name>A0A1F7I587_9BACT</name>
<evidence type="ECO:0000313" key="1">
    <source>
        <dbReference type="EMBL" id="OGK38533.1"/>
    </source>
</evidence>
<dbReference type="AlphaFoldDB" id="A0A1F7I587"/>
<sequence>MLAETNVRTDLQQWILPQTEVISPEDGVQALVERGYNPEHEAARARLLYQELADVGLQIAKYEQVNNREAYRREFLEDEPVSRPRIYWHFGGEMYSYPLQHDLVKVSSGIHPDERDGMTLSGFQKYEQIVAEEPSSPDNITLWYSPAGPGGAVAPFNKLHYEAGRLYAAFKLTENSSVHFDIKIQEGDDLHFPIKDALSGISGRSETDLYRYLQDPFTIASIDTLERGIDTAKPVYVSRRKSTDAETHTWGEVMKQIKAARQYVALDGATPALDQSRKVTSDEARYLSDSSRINRSYWGEIQQFGDERGLEYVMLYGCSTTSVVGLRRYDPAANHATQFSSEARLSDVTSSTSEAMDNDHSDGKIACPSCKKEVSYKKEDGMVYCLNSPLDSDGKPKHRIAAKLICLE</sequence>
<gene>
    <name evidence="1" type="ORF">A3F34_00030</name>
</gene>
<dbReference type="EMBL" id="MGAE01000054">
    <property type="protein sequence ID" value="OGK38533.1"/>
    <property type="molecule type" value="Genomic_DNA"/>
</dbReference>
<comment type="caution">
    <text evidence="1">The sequence shown here is derived from an EMBL/GenBank/DDBJ whole genome shotgun (WGS) entry which is preliminary data.</text>
</comment>